<accession>A0AAD5MD98</accession>
<sequence>MDGSKNLNLRFACLYLSNGTSLWQDHRRIQQKKSYSLRQGEGKIVHEHDARVFIKPHYSNTRELELSVSCVCAHPILTNFVVECRRDVRELPSEFGLWILTIAIASRTSCETQLKFIRQSCGRSMFFC</sequence>
<organism evidence="1 2">
    <name type="scientific">Parelaphostrongylus tenuis</name>
    <name type="common">Meningeal worm</name>
    <dbReference type="NCBI Taxonomy" id="148309"/>
    <lineage>
        <taxon>Eukaryota</taxon>
        <taxon>Metazoa</taxon>
        <taxon>Ecdysozoa</taxon>
        <taxon>Nematoda</taxon>
        <taxon>Chromadorea</taxon>
        <taxon>Rhabditida</taxon>
        <taxon>Rhabditina</taxon>
        <taxon>Rhabditomorpha</taxon>
        <taxon>Strongyloidea</taxon>
        <taxon>Metastrongylidae</taxon>
        <taxon>Parelaphostrongylus</taxon>
    </lineage>
</organism>
<protein>
    <submittedName>
        <fullName evidence="1">Uncharacterized protein</fullName>
    </submittedName>
</protein>
<dbReference type="Proteomes" id="UP001196413">
    <property type="component" value="Unassembled WGS sequence"/>
</dbReference>
<dbReference type="AlphaFoldDB" id="A0AAD5MD98"/>
<evidence type="ECO:0000313" key="2">
    <source>
        <dbReference type="Proteomes" id="UP001196413"/>
    </source>
</evidence>
<keyword evidence="2" id="KW-1185">Reference proteome</keyword>
<comment type="caution">
    <text evidence="1">The sequence shown here is derived from an EMBL/GenBank/DDBJ whole genome shotgun (WGS) entry which is preliminary data.</text>
</comment>
<reference evidence="1" key="1">
    <citation type="submission" date="2021-06" db="EMBL/GenBank/DDBJ databases">
        <title>Parelaphostrongylus tenuis whole genome reference sequence.</title>
        <authorList>
            <person name="Garwood T.J."/>
            <person name="Larsen P.A."/>
            <person name="Fountain-Jones N.M."/>
            <person name="Garbe J.R."/>
            <person name="Macchietto M.G."/>
            <person name="Kania S.A."/>
            <person name="Gerhold R.W."/>
            <person name="Richards J.E."/>
            <person name="Wolf T.M."/>
        </authorList>
    </citation>
    <scope>NUCLEOTIDE SEQUENCE</scope>
    <source>
        <strain evidence="1">MNPRO001-30</strain>
        <tissue evidence="1">Meninges</tissue>
    </source>
</reference>
<evidence type="ECO:0000313" key="1">
    <source>
        <dbReference type="EMBL" id="KAJ1356477.1"/>
    </source>
</evidence>
<dbReference type="EMBL" id="JAHQIW010002829">
    <property type="protein sequence ID" value="KAJ1356477.1"/>
    <property type="molecule type" value="Genomic_DNA"/>
</dbReference>
<gene>
    <name evidence="1" type="ORF">KIN20_014208</name>
</gene>
<proteinExistence type="predicted"/>
<name>A0AAD5MD98_PARTN</name>